<dbReference type="RefSeq" id="WP_319955131.1">
    <property type="nucleotide sequence ID" value="NZ_JAXAVX010000009.1"/>
</dbReference>
<evidence type="ECO:0000259" key="2">
    <source>
        <dbReference type="Pfam" id="PF13191"/>
    </source>
</evidence>
<dbReference type="Gene3D" id="3.40.50.300">
    <property type="entry name" value="P-loop containing nucleotide triphosphate hydrolases"/>
    <property type="match status" value="1"/>
</dbReference>
<sequence length="119" mass="11879">MQRLATEGGGTLLERGAVLEALRRGAAVRPGEPARALLLTGAVGMGKTSVVRALAATFDDGVRVLPARGRPGVAAWPFGVAAEALGPAVAADPALLSGPAPVAAPAAQRQGAGQRPRQE</sequence>
<feature type="region of interest" description="Disordered" evidence="1">
    <location>
        <begin position="97"/>
        <end position="119"/>
    </location>
</feature>
<dbReference type="Proteomes" id="UP001277761">
    <property type="component" value="Unassembled WGS sequence"/>
</dbReference>
<accession>A0ABU4VMC7</accession>
<evidence type="ECO:0000313" key="4">
    <source>
        <dbReference type="Proteomes" id="UP001277761"/>
    </source>
</evidence>
<dbReference type="EMBL" id="JAXAVX010000009">
    <property type="protein sequence ID" value="MDX8152980.1"/>
    <property type="molecule type" value="Genomic_DNA"/>
</dbReference>
<keyword evidence="4" id="KW-1185">Reference proteome</keyword>
<organism evidence="3 4">
    <name type="scientific">Patulibacter brassicae</name>
    <dbReference type="NCBI Taxonomy" id="1705717"/>
    <lineage>
        <taxon>Bacteria</taxon>
        <taxon>Bacillati</taxon>
        <taxon>Actinomycetota</taxon>
        <taxon>Thermoleophilia</taxon>
        <taxon>Solirubrobacterales</taxon>
        <taxon>Patulibacteraceae</taxon>
        <taxon>Patulibacter</taxon>
    </lineage>
</organism>
<comment type="caution">
    <text evidence="3">The sequence shown here is derived from an EMBL/GenBank/DDBJ whole genome shotgun (WGS) entry which is preliminary data.</text>
</comment>
<dbReference type="InterPro" id="IPR041664">
    <property type="entry name" value="AAA_16"/>
</dbReference>
<reference evidence="3 4" key="1">
    <citation type="submission" date="2023-11" db="EMBL/GenBank/DDBJ databases">
        <authorList>
            <person name="Xu M."/>
            <person name="Jiang T."/>
        </authorList>
    </citation>
    <scope>NUCLEOTIDE SEQUENCE [LARGE SCALE GENOMIC DNA]</scope>
    <source>
        <strain evidence="3 4">SD</strain>
    </source>
</reference>
<proteinExistence type="predicted"/>
<feature type="domain" description="Orc1-like AAA ATPase" evidence="2">
    <location>
        <begin position="12"/>
        <end position="91"/>
    </location>
</feature>
<dbReference type="InterPro" id="IPR027417">
    <property type="entry name" value="P-loop_NTPase"/>
</dbReference>
<evidence type="ECO:0000256" key="1">
    <source>
        <dbReference type="SAM" id="MobiDB-lite"/>
    </source>
</evidence>
<dbReference type="SUPFAM" id="SSF52540">
    <property type="entry name" value="P-loop containing nucleoside triphosphate hydrolases"/>
    <property type="match status" value="1"/>
</dbReference>
<gene>
    <name evidence="3" type="ORF">SK069_15380</name>
</gene>
<protein>
    <recommendedName>
        <fullName evidence="2">Orc1-like AAA ATPase domain-containing protein</fullName>
    </recommendedName>
</protein>
<dbReference type="Pfam" id="PF13191">
    <property type="entry name" value="AAA_16"/>
    <property type="match status" value="1"/>
</dbReference>
<name>A0ABU4VMC7_9ACTN</name>
<evidence type="ECO:0000313" key="3">
    <source>
        <dbReference type="EMBL" id="MDX8152980.1"/>
    </source>
</evidence>